<evidence type="ECO:0000256" key="1">
    <source>
        <dbReference type="ARBA" id="ARBA00001957"/>
    </source>
</evidence>
<dbReference type="PROSITE" id="PS00455">
    <property type="entry name" value="AMP_BINDING"/>
    <property type="match status" value="2"/>
</dbReference>
<evidence type="ECO:0000256" key="2">
    <source>
        <dbReference type="ARBA" id="ARBA00006432"/>
    </source>
</evidence>
<dbReference type="GO" id="GO:0044550">
    <property type="term" value="P:secondary metabolite biosynthetic process"/>
    <property type="evidence" value="ECO:0007669"/>
    <property type="project" value="UniProtKB-ARBA"/>
</dbReference>
<evidence type="ECO:0000313" key="7">
    <source>
        <dbReference type="Proteomes" id="UP000002384"/>
    </source>
</evidence>
<dbReference type="GO" id="GO:0005829">
    <property type="term" value="C:cytosol"/>
    <property type="evidence" value="ECO:0007669"/>
    <property type="project" value="TreeGrafter"/>
</dbReference>
<evidence type="ECO:0000313" key="6">
    <source>
        <dbReference type="EMBL" id="ACK73821.1"/>
    </source>
</evidence>
<name>B7KLZ9_GLOC7</name>
<dbReference type="InterPro" id="IPR006162">
    <property type="entry name" value="Ppantetheine_attach_site"/>
</dbReference>
<dbReference type="GO" id="GO:0072330">
    <property type="term" value="P:monocarboxylic acid biosynthetic process"/>
    <property type="evidence" value="ECO:0007669"/>
    <property type="project" value="UniProtKB-ARBA"/>
</dbReference>
<dbReference type="KEGG" id="cyc:PCC7424_5756"/>
<keyword evidence="3" id="KW-0596">Phosphopantetheine</keyword>
<proteinExistence type="inferred from homology"/>
<dbReference type="InterPro" id="IPR009081">
    <property type="entry name" value="PP-bd_ACP"/>
</dbReference>
<dbReference type="GO" id="GO:0008610">
    <property type="term" value="P:lipid biosynthetic process"/>
    <property type="evidence" value="ECO:0007669"/>
    <property type="project" value="UniProtKB-ARBA"/>
</dbReference>
<keyword evidence="7" id="KW-1185">Reference proteome</keyword>
<dbReference type="Pfam" id="PF00501">
    <property type="entry name" value="AMP-binding"/>
    <property type="match status" value="2"/>
</dbReference>
<dbReference type="GO" id="GO:0031177">
    <property type="term" value="F:phosphopantetheine binding"/>
    <property type="evidence" value="ECO:0007669"/>
    <property type="project" value="InterPro"/>
</dbReference>
<dbReference type="FunFam" id="3.30.300.30:FF:000010">
    <property type="entry name" value="Enterobactin synthetase component F"/>
    <property type="match status" value="2"/>
</dbReference>
<comment type="cofactor">
    <cofactor evidence="1">
        <name>pantetheine 4'-phosphate</name>
        <dbReference type="ChEBI" id="CHEBI:47942"/>
    </cofactor>
</comment>
<evidence type="ECO:0000259" key="5">
    <source>
        <dbReference type="PROSITE" id="PS50075"/>
    </source>
</evidence>
<dbReference type="Pfam" id="PF00668">
    <property type="entry name" value="Condensation"/>
    <property type="match status" value="3"/>
</dbReference>
<dbReference type="Gene3D" id="3.30.559.30">
    <property type="entry name" value="Nonribosomal peptide synthetase, condensation domain"/>
    <property type="match status" value="3"/>
</dbReference>
<dbReference type="InterPro" id="IPR025110">
    <property type="entry name" value="AMP-bd_C"/>
</dbReference>
<dbReference type="Gene3D" id="3.40.50.980">
    <property type="match status" value="2"/>
</dbReference>
<dbReference type="InterPro" id="IPR023213">
    <property type="entry name" value="CAT-like_dom_sf"/>
</dbReference>
<dbReference type="FunFam" id="3.40.50.980:FF:000001">
    <property type="entry name" value="Non-ribosomal peptide synthetase"/>
    <property type="match status" value="2"/>
</dbReference>
<dbReference type="FunFam" id="1.10.1200.10:FF:000005">
    <property type="entry name" value="Nonribosomal peptide synthetase 1"/>
    <property type="match status" value="1"/>
</dbReference>
<organism evidence="6 7">
    <name type="scientific">Gloeothece citriformis (strain PCC 7424)</name>
    <name type="common">Cyanothece sp. (strain PCC 7424)</name>
    <dbReference type="NCBI Taxonomy" id="65393"/>
    <lineage>
        <taxon>Bacteria</taxon>
        <taxon>Bacillati</taxon>
        <taxon>Cyanobacteriota</taxon>
        <taxon>Cyanophyceae</taxon>
        <taxon>Oscillatoriophycideae</taxon>
        <taxon>Chroococcales</taxon>
        <taxon>Aphanothecaceae</taxon>
        <taxon>Gloeothece</taxon>
        <taxon>Gloeothece citriformis</taxon>
    </lineage>
</organism>
<dbReference type="SUPFAM" id="SSF56801">
    <property type="entry name" value="Acetyl-CoA synthetase-like"/>
    <property type="match status" value="2"/>
</dbReference>
<dbReference type="CDD" id="cd12116">
    <property type="entry name" value="A_NRPS_Ta1_like"/>
    <property type="match status" value="1"/>
</dbReference>
<dbReference type="Gene3D" id="3.30.300.30">
    <property type="match status" value="2"/>
</dbReference>
<dbReference type="GO" id="GO:0003824">
    <property type="term" value="F:catalytic activity"/>
    <property type="evidence" value="ECO:0007669"/>
    <property type="project" value="InterPro"/>
</dbReference>
<dbReference type="FunFam" id="3.30.559.10:FF:000012">
    <property type="entry name" value="Non-ribosomal peptide synthetase"/>
    <property type="match status" value="2"/>
</dbReference>
<dbReference type="InterPro" id="IPR020845">
    <property type="entry name" value="AMP-binding_CS"/>
</dbReference>
<dbReference type="SUPFAM" id="SSF52777">
    <property type="entry name" value="CoA-dependent acyltransferases"/>
    <property type="match status" value="6"/>
</dbReference>
<feature type="domain" description="Carrier" evidence="5">
    <location>
        <begin position="961"/>
        <end position="1036"/>
    </location>
</feature>
<dbReference type="Gene3D" id="3.30.559.10">
    <property type="entry name" value="Chloramphenicol acetyltransferase-like domain"/>
    <property type="match status" value="3"/>
</dbReference>
<dbReference type="InterPro" id="IPR042099">
    <property type="entry name" value="ANL_N_sf"/>
</dbReference>
<dbReference type="InterPro" id="IPR010071">
    <property type="entry name" value="AA_adenyl_dom"/>
</dbReference>
<evidence type="ECO:0000256" key="4">
    <source>
        <dbReference type="ARBA" id="ARBA00022553"/>
    </source>
</evidence>
<dbReference type="SUPFAM" id="SSF47336">
    <property type="entry name" value="ACP-like"/>
    <property type="match status" value="2"/>
</dbReference>
<protein>
    <submittedName>
        <fullName evidence="6">Amino acid adenylation domain protein</fullName>
    </submittedName>
</protein>
<dbReference type="PANTHER" id="PTHR45527:SF1">
    <property type="entry name" value="FATTY ACID SYNTHASE"/>
    <property type="match status" value="1"/>
</dbReference>
<dbReference type="Gene3D" id="2.30.38.10">
    <property type="entry name" value="Luciferase, Domain 3"/>
    <property type="match status" value="1"/>
</dbReference>
<dbReference type="InterPro" id="IPR020806">
    <property type="entry name" value="PKS_PP-bd"/>
</dbReference>
<gene>
    <name evidence="6" type="ordered locus">PCC7424_5756</name>
</gene>
<dbReference type="NCBIfam" id="TIGR01733">
    <property type="entry name" value="AA-adenyl-dom"/>
    <property type="match status" value="2"/>
</dbReference>
<dbReference type="InterPro" id="IPR045851">
    <property type="entry name" value="AMP-bd_C_sf"/>
</dbReference>
<accession>B7KLZ9</accession>
<dbReference type="SMART" id="SM00823">
    <property type="entry name" value="PKS_PP"/>
    <property type="match status" value="2"/>
</dbReference>
<keyword evidence="6" id="KW-0614">Plasmid</keyword>
<dbReference type="Gene3D" id="3.40.50.12780">
    <property type="entry name" value="N-terminal domain of ligase-like"/>
    <property type="match status" value="1"/>
</dbReference>
<dbReference type="CDD" id="cd19531">
    <property type="entry name" value="LCL_NRPS-like"/>
    <property type="match status" value="2"/>
</dbReference>
<dbReference type="GO" id="GO:0043041">
    <property type="term" value="P:amino acid activation for nonribosomal peptide biosynthetic process"/>
    <property type="evidence" value="ECO:0007669"/>
    <property type="project" value="TreeGrafter"/>
</dbReference>
<dbReference type="FunFam" id="1.10.1200.10:FF:000016">
    <property type="entry name" value="Non-ribosomal peptide synthase"/>
    <property type="match status" value="1"/>
</dbReference>
<keyword evidence="4" id="KW-0597">Phosphoprotein</keyword>
<dbReference type="Proteomes" id="UP000002384">
    <property type="component" value="Plasmid pP742401"/>
</dbReference>
<dbReference type="InterPro" id="IPR000873">
    <property type="entry name" value="AMP-dep_synth/lig_dom"/>
</dbReference>
<dbReference type="EMBL" id="CP001292">
    <property type="protein sequence ID" value="ACK73821.1"/>
    <property type="molecule type" value="Genomic_DNA"/>
</dbReference>
<feature type="domain" description="Carrier" evidence="5">
    <location>
        <begin position="2021"/>
        <end position="2096"/>
    </location>
</feature>
<dbReference type="FunFam" id="3.40.50.12780:FF:000012">
    <property type="entry name" value="Non-ribosomal peptide synthetase"/>
    <property type="match status" value="2"/>
</dbReference>
<dbReference type="eggNOG" id="COG1020">
    <property type="taxonomic scope" value="Bacteria"/>
</dbReference>
<dbReference type="InterPro" id="IPR001242">
    <property type="entry name" value="Condensation_dom"/>
</dbReference>
<evidence type="ECO:0000256" key="3">
    <source>
        <dbReference type="ARBA" id="ARBA00022450"/>
    </source>
</evidence>
<dbReference type="PANTHER" id="PTHR45527">
    <property type="entry name" value="NONRIBOSOMAL PEPTIDE SYNTHETASE"/>
    <property type="match status" value="1"/>
</dbReference>
<dbReference type="PROSITE" id="PS50075">
    <property type="entry name" value="CARRIER"/>
    <property type="match status" value="2"/>
</dbReference>
<dbReference type="NCBIfam" id="NF003417">
    <property type="entry name" value="PRK04813.1"/>
    <property type="match status" value="2"/>
</dbReference>
<geneLocation type="plasmid" evidence="6 7">
    <name>pP742401</name>
</geneLocation>
<dbReference type="FunFam" id="2.30.38.10:FF:000001">
    <property type="entry name" value="Non-ribosomal peptide synthetase PvdI"/>
    <property type="match status" value="1"/>
</dbReference>
<sequence length="2581" mass="292682">MQNTNKISGFALAPQQKRIWSLQQTETSFWTQGAILIEGKLDINLLQTTLEKLVNSHDILRTSFRRLVGMKLPLMVINDFSKNPLNYFEIELAENEENWIKSLFQAQRSKKIDFDQDCLLNSSLYKLSESRFILHLSLPALCSDAWTIQSLFTQITKTYQACLEKRQINQPSLQYWQFSEWHNQLFEEEEAEEGKAYWQQQKVNFPPVLLPFETQELDIVNFKPDFFSLDIDQELCLKIETFAENQNTSVEIVLLSIWQVLIWRLSGQSEGMITVSCERRDDELNNLLGLVGADLPYLIQLTPDWSFQDVLNRVQLKISEHSEWQDYFVSEPISDNKSEVFRLGFEFITLPESDFINGVNFSLIAQDNYLDFFNIKLSCFYSKPDLSIKFNYNIKTFSEEGIKRIAQQFKVLLVSSLTNPKLPINQLNILSEQDRKQLLVEFNPVLNNLPEEKCIHHLFEHQAELTPNKIAVVFEEEQLTYAELNAKANQLAHFLHKQGIKNDSIVGIIKPRSLEIIIIMLGILKAGAAYLPLDPNLPAEGLNFRLKDAQVSHIIGDLSLAGKLDHITIIDLDQDPKIIADESQNNSLIPVNPENLIYVLYTSGSTGQPKGVMIEHRHLFNYIHSILNRLEFAQDANFALISTFTADLGNTVIFPALCTGGCLHIISQERAMNPDALAQYCDRYPIDYLKIVPSHLNALLNTTHPEKIIPKKGLILGGEALNWQLVEKLKSLAPNCSIVNHYGPTETTVGVLTYTLTNDSLKNSVTVPLGRPLPHVKIYILDEVKQLVPIGVAGELYIGGNSVARGYLNRPQLTEERFLTDIIEGEKLYKTGDRVRYLPDGTVEFLGRTDNQVKLRGFRLELEEIEALLNQHEGVRQSVASVWEKEPGQQQLIAYIVPHKEHNLSPISLQNFLLEKLPDYAIPSGFLFLTTLPLTANGKVDRKALPTPDEESLRGTSVYVAPRTSQEAILSQIWANILKVERVGIDDNFFQLGGHSLLATQVISAINNAFDLVFPLRYLFEFPTIRDLAKCLNSLIQEGKSRKVPPITPVSRDLPLASSFAQNRLWFLEQLHPDSCIYNSSTAIRLKGNLNIKVLVQSLNEMIKRHEILRTAFKNTKNSICQVIAPSLTVDLPLIDLSQFPTDEREKEVQKAIASVCNQPFDLSQAPLLRGLLLELGEQEYILIFAIHHIIIDGWSIGVFIQELATIYRDLLHLKPISLPDLPIQYADFTVWQHQWIQGEILEEQLAYWTEKLTDLPMLSLPTIRSRETLQTHQGSTLSFTLPSELSTALQKLSQQENVTLFMTLLAGFQVLLQRYTHQDDLVVGTDIANRNQPQTEGLIGFFVNLLVLRTDLSGNPNFIELLSRVREVTLEAYTHQDLPFEKLVEVLQPDRYGSQASPLFQVLFVLQNVPLTTLELPGVELQPLELANQKAKFDLSLIMEETPTGIQGKWEYNQDLFAPEMIAQMSQHFQNILSSAVEFPNLPITQLSFLSPQERQKLLFDWNQTTRDYPLNKCIHQLIEEQVQKTPNAIAIIFEDHQLTYRQLNERANQLAHHLQTLGVAPDVLVGICLERSLEMLIGLLGILKAGGAYIPLDPAYPPERIAYMIDDSQMSVIVTQKKCLHCLPKKTIDIVYLESDRDSFSQYNTHNPISKIQSNHLAYVIYTSGSTGKPKGVQITHQSVTNFLMAMRQTPGLNETDILLAVTTISFDIAVLELYLPLIVGAKTVIVSREIALDGLQLSKVLAQTGATILQATPATWQMLLSTGWEGNSQLKILCGGEALPQKLAQRLVSKSASVWNLYGPTETTVWATIHPVEPHQDDHRLIESIGHPIANTQIYILDTQLQPVPVGIKGQIFIGGVQVARGYLNRPQLTNDRFISNPFSDDPNARLYKTGDLGRYLPDGNIEYLGRIDHQVKLRGFRIELGEIEATLTKHPLVQEAVVLLRENEVKQSYLVGYVVPQQASLTEIELLGFLKEQLPDYMTPQTLVFLPSLPLTPNGKVDRRSLPTPAIKTDANHCFIAPRTFVETVLASIWVNILGVDPIGIDDNFFELGGHSLLATQVISAIRERFQVELPLRQLFAAPTIRQLGEALKIEGKIGNNTKKLPINPVSRDIPLPLSFAQNRLWLFQQLQPDSCAYNIPAAVHLKGNLNLDALSQSMNKIINRHEALRTIFHSTETEPCQVILPSLNFEFPLIDLSEFSNTEQDKKVQEAIAQACRSPFDLTQAPLMRGLLLRLNDEEYIFALIIHHIVTDGWSMEVLIKELGMLYTALSNGEPLSLPPLPIQYADFAVWQRQWIQGDILEQQLAYWKQQLEGANFILPTDKPRPTILSSQSAIHRFTIPKSLTVALNHLSQQEDATLFMVTLAAFKGSLYCYTNKNDILVGSPVANRNRIELEPLIGFFVNTLVMRTKISQAVSFRTLLNQVKEVVLDAYTHQDLPFDRLVKELQLERNLNSNSLYQVWFALHHNTKQTWDLPNLKLTSLDVYGGMARYDLKLSLAETPEGIEGAFHYQPNLFEETTITQMSRLFLIFLDTIIKKPEITLEKLNCIFWTEEKKKQNNIAKQLQEINRQKLAKIKRKFQ</sequence>
<dbReference type="InterPro" id="IPR036736">
    <property type="entry name" value="ACP-like_sf"/>
</dbReference>
<dbReference type="PROSITE" id="PS00012">
    <property type="entry name" value="PHOSPHOPANTETHEINE"/>
    <property type="match status" value="2"/>
</dbReference>
<dbReference type="OrthoDB" id="9778383at2"/>
<dbReference type="CDD" id="cd05930">
    <property type="entry name" value="A_NRPS"/>
    <property type="match status" value="1"/>
</dbReference>
<comment type="similarity">
    <text evidence="2">Belongs to the ATP-dependent AMP-binding enzyme family.</text>
</comment>
<dbReference type="RefSeq" id="WP_012599722.1">
    <property type="nucleotide sequence ID" value="NC_011738.1"/>
</dbReference>
<dbReference type="Gene3D" id="1.10.1200.10">
    <property type="entry name" value="ACP-like"/>
    <property type="match status" value="2"/>
</dbReference>
<reference evidence="7" key="1">
    <citation type="journal article" date="2011" name="MBio">
        <title>Novel metabolic attributes of the genus Cyanothece, comprising a group of unicellular nitrogen-fixing Cyanobacteria.</title>
        <authorList>
            <person name="Bandyopadhyay A."/>
            <person name="Elvitigala T."/>
            <person name="Welsh E."/>
            <person name="Stockel J."/>
            <person name="Liberton M."/>
            <person name="Min H."/>
            <person name="Sherman L.A."/>
            <person name="Pakrasi H.B."/>
        </authorList>
    </citation>
    <scope>NUCLEOTIDE SEQUENCE [LARGE SCALE GENOMIC DNA]</scope>
    <source>
        <strain evidence="7">PCC 7424</strain>
        <plasmid evidence="7">pP742401</plasmid>
    </source>
</reference>
<dbReference type="HOGENOM" id="CLU_000022_0_5_3"/>
<dbReference type="Pfam" id="PF00550">
    <property type="entry name" value="PP-binding"/>
    <property type="match status" value="2"/>
</dbReference>
<dbReference type="Pfam" id="PF13193">
    <property type="entry name" value="AMP-binding_C"/>
    <property type="match status" value="2"/>
</dbReference>